<dbReference type="InterPro" id="IPR011333">
    <property type="entry name" value="SKP1/BTB/POZ_sf"/>
</dbReference>
<evidence type="ECO:0000256" key="9">
    <source>
        <dbReference type="ARBA" id="ARBA00031593"/>
    </source>
</evidence>
<evidence type="ECO:0000256" key="2">
    <source>
        <dbReference type="ARBA" id="ARBA00004496"/>
    </source>
</evidence>
<keyword evidence="5" id="KW-0963">Cytoplasm</keyword>
<dbReference type="InterPro" id="IPR042541">
    <property type="entry name" value="BART_sf"/>
</dbReference>
<comment type="subcellular location">
    <subcellularLocation>
        <location evidence="1">Cell projection</location>
        <location evidence="1">Cilium</location>
    </subcellularLocation>
    <subcellularLocation>
        <location evidence="2">Cytoplasm</location>
    </subcellularLocation>
</comment>
<dbReference type="eggNOG" id="KOG4511">
    <property type="taxonomic scope" value="Eukaryota"/>
</dbReference>
<evidence type="ECO:0000256" key="10">
    <source>
        <dbReference type="SAM" id="Coils"/>
    </source>
</evidence>
<dbReference type="InterPro" id="IPR000210">
    <property type="entry name" value="BTB/POZ_dom"/>
</dbReference>
<evidence type="ECO:0000256" key="11">
    <source>
        <dbReference type="SAM" id="MobiDB-lite"/>
    </source>
</evidence>
<keyword evidence="14" id="KW-1185">Reference proteome</keyword>
<evidence type="ECO:0000256" key="7">
    <source>
        <dbReference type="ARBA" id="ARBA00023069"/>
    </source>
</evidence>
<dbReference type="GeneID" id="20225700"/>
<dbReference type="SUPFAM" id="SSF54695">
    <property type="entry name" value="POZ domain"/>
    <property type="match status" value="1"/>
</dbReference>
<dbReference type="EMBL" id="GL833139">
    <property type="protein sequence ID" value="EGB05731.1"/>
    <property type="molecule type" value="Genomic_DNA"/>
</dbReference>
<evidence type="ECO:0000256" key="1">
    <source>
        <dbReference type="ARBA" id="ARBA00004138"/>
    </source>
</evidence>
<dbReference type="GO" id="GO:0097546">
    <property type="term" value="C:ciliary base"/>
    <property type="evidence" value="ECO:0007669"/>
    <property type="project" value="TreeGrafter"/>
</dbReference>
<dbReference type="RefSeq" id="XP_009039570.1">
    <property type="nucleotide sequence ID" value="XM_009041322.1"/>
</dbReference>
<dbReference type="SMART" id="SM00225">
    <property type="entry name" value="BTB"/>
    <property type="match status" value="1"/>
</dbReference>
<evidence type="ECO:0000313" key="13">
    <source>
        <dbReference type="EMBL" id="EGB05731.1"/>
    </source>
</evidence>
<dbReference type="Pfam" id="PF11527">
    <property type="entry name" value="ARL2_Bind_BART"/>
    <property type="match status" value="1"/>
</dbReference>
<organism evidence="14">
    <name type="scientific">Aureococcus anophagefferens</name>
    <name type="common">Harmful bloom alga</name>
    <dbReference type="NCBI Taxonomy" id="44056"/>
    <lineage>
        <taxon>Eukaryota</taxon>
        <taxon>Sar</taxon>
        <taxon>Stramenopiles</taxon>
        <taxon>Ochrophyta</taxon>
        <taxon>Pelagophyceae</taxon>
        <taxon>Pelagomonadales</taxon>
        <taxon>Pelagomonadaceae</taxon>
        <taxon>Aureococcus</taxon>
    </lineage>
</organism>
<feature type="domain" description="BTB" evidence="12">
    <location>
        <begin position="667"/>
        <end position="770"/>
    </location>
</feature>
<dbReference type="InterPro" id="IPR003131">
    <property type="entry name" value="T1-type_BTB"/>
</dbReference>
<evidence type="ECO:0000256" key="6">
    <source>
        <dbReference type="ARBA" id="ARBA00023054"/>
    </source>
</evidence>
<keyword evidence="7" id="KW-0969">Cilium</keyword>
<evidence type="ECO:0000256" key="4">
    <source>
        <dbReference type="ARBA" id="ARBA00021815"/>
    </source>
</evidence>
<feature type="coiled-coil region" evidence="10">
    <location>
        <begin position="602"/>
        <end position="629"/>
    </location>
</feature>
<feature type="coiled-coil region" evidence="10">
    <location>
        <begin position="497"/>
        <end position="549"/>
    </location>
</feature>
<name>F0YGT0_AURAN</name>
<reference evidence="13 14" key="1">
    <citation type="journal article" date="2011" name="Proc. Natl. Acad. Sci. U.S.A.">
        <title>Niche of harmful alga Aureococcus anophagefferens revealed through ecogenomics.</title>
        <authorList>
            <person name="Gobler C.J."/>
            <person name="Berry D.L."/>
            <person name="Dyhrman S.T."/>
            <person name="Wilhelm S.W."/>
            <person name="Salamov A."/>
            <person name="Lobanov A.V."/>
            <person name="Zhang Y."/>
            <person name="Collier J.L."/>
            <person name="Wurch L.L."/>
            <person name="Kustka A.B."/>
            <person name="Dill B.D."/>
            <person name="Shah M."/>
            <person name="VerBerkmoes N.C."/>
            <person name="Kuo A."/>
            <person name="Terry A."/>
            <person name="Pangilinan J."/>
            <person name="Lindquist E.A."/>
            <person name="Lucas S."/>
            <person name="Paulsen I.T."/>
            <person name="Hattenrath-Lehmann T.K."/>
            <person name="Talmage S.C."/>
            <person name="Walker E.A."/>
            <person name="Koch F."/>
            <person name="Burson A.M."/>
            <person name="Marcoval M.A."/>
            <person name="Tang Y.Z."/>
            <person name="Lecleir G.R."/>
            <person name="Coyne K.J."/>
            <person name="Berg G.M."/>
            <person name="Bertrand E.M."/>
            <person name="Saito M.A."/>
            <person name="Gladyshev V.N."/>
            <person name="Grigoriev I.V."/>
        </authorList>
    </citation>
    <scope>NUCLEOTIDE SEQUENCE [LARGE SCALE GENOMIC DNA]</scope>
    <source>
        <strain evidence="14">CCMP 1984</strain>
    </source>
</reference>
<dbReference type="InterPro" id="IPR038888">
    <property type="entry name" value="CFAP36"/>
</dbReference>
<dbReference type="PANTHER" id="PTHR21532">
    <property type="entry name" value="PHOSPHODIESTERASE HL"/>
    <property type="match status" value="1"/>
</dbReference>
<keyword evidence="6 10" id="KW-0175">Coiled coil</keyword>
<dbReference type="AlphaFoldDB" id="F0YGT0"/>
<evidence type="ECO:0000256" key="3">
    <source>
        <dbReference type="ARBA" id="ARBA00007460"/>
    </source>
</evidence>
<evidence type="ECO:0000256" key="5">
    <source>
        <dbReference type="ARBA" id="ARBA00022490"/>
    </source>
</evidence>
<evidence type="ECO:0000259" key="12">
    <source>
        <dbReference type="SMART" id="SM00225"/>
    </source>
</evidence>
<dbReference type="PANTHER" id="PTHR21532:SF0">
    <property type="entry name" value="CILIA- AND FLAGELLA-ASSOCIATED PROTEIN 36"/>
    <property type="match status" value="1"/>
</dbReference>
<dbReference type="Proteomes" id="UP000002729">
    <property type="component" value="Unassembled WGS sequence"/>
</dbReference>
<evidence type="ECO:0000313" key="14">
    <source>
        <dbReference type="Proteomes" id="UP000002729"/>
    </source>
</evidence>
<dbReference type="Pfam" id="PF02214">
    <property type="entry name" value="BTB_2"/>
    <property type="match status" value="1"/>
</dbReference>
<dbReference type="InterPro" id="IPR023379">
    <property type="entry name" value="BART_dom"/>
</dbReference>
<dbReference type="GO" id="GO:0051260">
    <property type="term" value="P:protein homooligomerization"/>
    <property type="evidence" value="ECO:0007669"/>
    <property type="project" value="InterPro"/>
</dbReference>
<accession>F0YGT0</accession>
<dbReference type="OrthoDB" id="272687at2759"/>
<protein>
    <recommendedName>
        <fullName evidence="4">Cilia- and flagella-associated protein 36</fullName>
    </recommendedName>
    <alternativeName>
        <fullName evidence="9">Coiled-coil domain-containing protein 104</fullName>
    </alternativeName>
</protein>
<evidence type="ECO:0000256" key="8">
    <source>
        <dbReference type="ARBA" id="ARBA00023273"/>
    </source>
</evidence>
<feature type="region of interest" description="Disordered" evidence="11">
    <location>
        <begin position="445"/>
        <end position="482"/>
    </location>
</feature>
<dbReference type="Gene3D" id="1.20.1520.10">
    <property type="entry name" value="ADP-ribosylation factor-like 2-binding protein, domain"/>
    <property type="match status" value="1"/>
</dbReference>
<sequence>MATRGGKFQSAGGTKAMNLTEKCSHLIRRPAPRDQTRRFLRGGNNPGQSVLSASPMLRIFDYILHFLKSAEWDAAVMGFIDNNCAVFVNDEENKFEYSQIHRAFVDEIEALIDAQLDKVGISNDLLVAACKHARHNREINREVYEQMIAMDDFLTFKKLMVKRNVELGYEALKALHKDQVPIIAPESEEEAEAQFQRAVKESEDTTFAEIKESETESQINSSVKGHLFDKELCDAMDQNLMEIEALHKREEIEQLELEQAIAESLATEKERMKALRNEIEADASPNQRDEPCEYNSDYTCNKCESTRKSPVPSDEVVGLSIVAESKLSEIVSPRPSLNAPIERFHASLQDKCVRQPYDVLIYTKLDRIGSSGDNRMKAKQIQIEMHEKRRRVAEAAFNRNQEILRERRLQEREIQGQAGVTAADMLRRELRLKEQRDRIIAKKNAERQQRLTKGSQDTHVEQGMPSGLKSSVKKTADEDESSVLEARRSMMRTALARRMKQDLLESEEERLQKLQSEQFTELDHKLRLVERLRDENRVKEMQLADAIEAQQTQRFKNIQVRRVRAVHILGPILAVYRPTRLLDKPGWRLRTAKWTETVELGRTILEARARELRREARKQACQRAFLREERKTATKAEGSIDSDNKALKHRLRENWFPEEHLTHASMPRLRLNVGGEIFELSKKLLVSDPDSLLAALNSIDCPLFTSNGFDRAKIAYIDRDWWIFRYVLIFLRDGILPKNHIVVMNLYKEAEFWRLSSLRRAIEEIHLNVFRNCDSVGEDWRGVRLGPLSTHPEKVLATKDDVKVDANVYPILLRPPAAEVAAPYKCGPLAPVPVIYFPIHLRMKFARNTIQQGQ</sequence>
<comment type="similarity">
    <text evidence="3">Belongs to the CFAP36 family.</text>
</comment>
<dbReference type="KEGG" id="aaf:AURANDRAFT_66223"/>
<dbReference type="InParanoid" id="F0YGT0"/>
<dbReference type="CDD" id="cd18316">
    <property type="entry name" value="BTB_POZ_KCTD-like"/>
    <property type="match status" value="1"/>
</dbReference>
<gene>
    <name evidence="13" type="ORF">AURANDRAFT_66223</name>
</gene>
<feature type="coiled-coil region" evidence="10">
    <location>
        <begin position="238"/>
        <end position="282"/>
    </location>
</feature>
<dbReference type="GO" id="GO:0005930">
    <property type="term" value="C:axoneme"/>
    <property type="evidence" value="ECO:0007669"/>
    <property type="project" value="TreeGrafter"/>
</dbReference>
<dbReference type="Gene3D" id="3.30.710.10">
    <property type="entry name" value="Potassium Channel Kv1.1, Chain A"/>
    <property type="match status" value="1"/>
</dbReference>
<keyword evidence="8" id="KW-0966">Cell projection</keyword>
<proteinExistence type="inferred from homology"/>